<organism evidence="2 3">
    <name type="scientific">Mycena metata</name>
    <dbReference type="NCBI Taxonomy" id="1033252"/>
    <lineage>
        <taxon>Eukaryota</taxon>
        <taxon>Fungi</taxon>
        <taxon>Dikarya</taxon>
        <taxon>Basidiomycota</taxon>
        <taxon>Agaricomycotina</taxon>
        <taxon>Agaricomycetes</taxon>
        <taxon>Agaricomycetidae</taxon>
        <taxon>Agaricales</taxon>
        <taxon>Marasmiineae</taxon>
        <taxon>Mycenaceae</taxon>
        <taxon>Mycena</taxon>
    </lineage>
</organism>
<dbReference type="Proteomes" id="UP001215598">
    <property type="component" value="Unassembled WGS sequence"/>
</dbReference>
<accession>A0AAD7I8A6</accession>
<protein>
    <recommendedName>
        <fullName evidence="1">F-box domain-containing protein</fullName>
    </recommendedName>
</protein>
<dbReference type="AlphaFoldDB" id="A0AAD7I8A6"/>
<name>A0AAD7I8A6_9AGAR</name>
<keyword evidence="3" id="KW-1185">Reference proteome</keyword>
<evidence type="ECO:0000313" key="3">
    <source>
        <dbReference type="Proteomes" id="UP001215598"/>
    </source>
</evidence>
<reference evidence="2" key="1">
    <citation type="submission" date="2023-03" db="EMBL/GenBank/DDBJ databases">
        <title>Massive genome expansion in bonnet fungi (Mycena s.s.) driven by repeated elements and novel gene families across ecological guilds.</title>
        <authorList>
            <consortium name="Lawrence Berkeley National Laboratory"/>
            <person name="Harder C.B."/>
            <person name="Miyauchi S."/>
            <person name="Viragh M."/>
            <person name="Kuo A."/>
            <person name="Thoen E."/>
            <person name="Andreopoulos B."/>
            <person name="Lu D."/>
            <person name="Skrede I."/>
            <person name="Drula E."/>
            <person name="Henrissat B."/>
            <person name="Morin E."/>
            <person name="Kohler A."/>
            <person name="Barry K."/>
            <person name="LaButti K."/>
            <person name="Morin E."/>
            <person name="Salamov A."/>
            <person name="Lipzen A."/>
            <person name="Mereny Z."/>
            <person name="Hegedus B."/>
            <person name="Baldrian P."/>
            <person name="Stursova M."/>
            <person name="Weitz H."/>
            <person name="Taylor A."/>
            <person name="Grigoriev I.V."/>
            <person name="Nagy L.G."/>
            <person name="Martin F."/>
            <person name="Kauserud H."/>
        </authorList>
    </citation>
    <scope>NUCLEOTIDE SEQUENCE</scope>
    <source>
        <strain evidence="2">CBHHK182m</strain>
    </source>
</reference>
<comment type="caution">
    <text evidence="2">The sequence shown here is derived from an EMBL/GenBank/DDBJ whole genome shotgun (WGS) entry which is preliminary data.</text>
</comment>
<evidence type="ECO:0000313" key="2">
    <source>
        <dbReference type="EMBL" id="KAJ7736488.1"/>
    </source>
</evidence>
<dbReference type="InterPro" id="IPR001810">
    <property type="entry name" value="F-box_dom"/>
</dbReference>
<sequence length="180" mass="20355">MSSILEFPEDVLLELAKDLGVADLISLLSTCRAVRKVELHLSLWLDALVRIQEVERQPHRLSNTQNLNTLSLQQLQHTAQQCNRLMKNWRSDNPRPTCIRQFSVPPNHGFFCLIGSSFIVSHTEGCVSCWNILDGKRVAHLEIPGLFLRMGVPCMEEDGRALICAAIGHYVPCTPQIYIH</sequence>
<gene>
    <name evidence="2" type="ORF">B0H16DRAFT_1573946</name>
</gene>
<dbReference type="PROSITE" id="PS50181">
    <property type="entry name" value="FBOX"/>
    <property type="match status" value="1"/>
</dbReference>
<evidence type="ECO:0000259" key="1">
    <source>
        <dbReference type="PROSITE" id="PS50181"/>
    </source>
</evidence>
<feature type="domain" description="F-box" evidence="1">
    <location>
        <begin position="1"/>
        <end position="47"/>
    </location>
</feature>
<proteinExistence type="predicted"/>
<dbReference type="EMBL" id="JARKIB010000121">
    <property type="protein sequence ID" value="KAJ7736488.1"/>
    <property type="molecule type" value="Genomic_DNA"/>
</dbReference>